<proteinExistence type="predicted"/>
<sequence length="107" mass="12157">MALSFASKECLWMANLFHPVLAATTPILYSDNKTSVNIALDISNRKETRHLIREFNLINEYICMKKVLISWVSTNDQMADILTKALGSVKVKQFLSRLIGDTHLDKC</sequence>
<comment type="caution">
    <text evidence="2">The sequence shown here is derived from an EMBL/GenBank/DDBJ whole genome shotgun (WGS) entry which is preliminary data.</text>
</comment>
<keyword evidence="3" id="KW-1185">Reference proteome</keyword>
<protein>
    <recommendedName>
        <fullName evidence="4">Copia protein</fullName>
    </recommendedName>
</protein>
<keyword evidence="1" id="KW-0732">Signal</keyword>
<feature type="chain" id="PRO_5040399377" description="Copia protein" evidence="1">
    <location>
        <begin position="23"/>
        <end position="107"/>
    </location>
</feature>
<feature type="signal peptide" evidence="1">
    <location>
        <begin position="1"/>
        <end position="22"/>
    </location>
</feature>
<accession>A0A9Q3CV09</accession>
<dbReference type="EMBL" id="AVOT02011262">
    <property type="protein sequence ID" value="MBW0491791.1"/>
    <property type="molecule type" value="Genomic_DNA"/>
</dbReference>
<evidence type="ECO:0000256" key="1">
    <source>
        <dbReference type="SAM" id="SignalP"/>
    </source>
</evidence>
<name>A0A9Q3CV09_9BASI</name>
<evidence type="ECO:0008006" key="4">
    <source>
        <dbReference type="Google" id="ProtNLM"/>
    </source>
</evidence>
<evidence type="ECO:0000313" key="3">
    <source>
        <dbReference type="Proteomes" id="UP000765509"/>
    </source>
</evidence>
<reference evidence="2" key="1">
    <citation type="submission" date="2021-03" db="EMBL/GenBank/DDBJ databases">
        <title>Draft genome sequence of rust myrtle Austropuccinia psidii MF-1, a brazilian biotype.</title>
        <authorList>
            <person name="Quecine M.C."/>
            <person name="Pachon D.M.R."/>
            <person name="Bonatelli M.L."/>
            <person name="Correr F.H."/>
            <person name="Franceschini L.M."/>
            <person name="Leite T.F."/>
            <person name="Margarido G.R.A."/>
            <person name="Almeida C.A."/>
            <person name="Ferrarezi J.A."/>
            <person name="Labate C.A."/>
        </authorList>
    </citation>
    <scope>NUCLEOTIDE SEQUENCE</scope>
    <source>
        <strain evidence="2">MF-1</strain>
    </source>
</reference>
<organism evidence="2 3">
    <name type="scientific">Austropuccinia psidii MF-1</name>
    <dbReference type="NCBI Taxonomy" id="1389203"/>
    <lineage>
        <taxon>Eukaryota</taxon>
        <taxon>Fungi</taxon>
        <taxon>Dikarya</taxon>
        <taxon>Basidiomycota</taxon>
        <taxon>Pucciniomycotina</taxon>
        <taxon>Pucciniomycetes</taxon>
        <taxon>Pucciniales</taxon>
        <taxon>Sphaerophragmiaceae</taxon>
        <taxon>Austropuccinia</taxon>
    </lineage>
</organism>
<gene>
    <name evidence="2" type="ORF">O181_031506</name>
</gene>
<dbReference type="AlphaFoldDB" id="A0A9Q3CV09"/>
<dbReference type="Proteomes" id="UP000765509">
    <property type="component" value="Unassembled WGS sequence"/>
</dbReference>
<dbReference type="OrthoDB" id="3255262at2759"/>
<evidence type="ECO:0000313" key="2">
    <source>
        <dbReference type="EMBL" id="MBW0491791.1"/>
    </source>
</evidence>